<sequence length="482" mass="53348">MMAVALVFRVPLLGESLWVDELHTAWVVADNVESIPERASMGNQSSLYFYGVWAWQQVAGQQEWSLRFPSLLSGILAVGLVTAVAHRWTKDAWAAIGIGLIASLDNDWIFFATEARTYAVVQSVAILQLLAAWHASQHDRPWAWAAVVCLSLINFYLHYSTILFTGGVGLALLSFAANRTIRWHLLIAGTILLIGIGLNVPHLLAIFERRANWAQFITATSSNEWRRWGTVLALLLPASVAVVASWLRRTASEATSRRRFFFVALIVLAPFAAAWLTTATGVAALFFGRYLFSVETCVLLLLASMVAMLPGRWTARGVVLLAVLIAVYLRMPLPWAPMRSENWPRIVNAASERIDTMDSTPEIVIAAGLIETDVLLNEEEISEAWEAFARLPIESIYRLPDAALKKFGLTYTRAGQPTPRYLAESDPQATVILLVRGGEAKANQVARRFAGAFPERGYQIEAPKPQAYAVQWRVLIPQPAAP</sequence>
<dbReference type="Proteomes" id="UP000239388">
    <property type="component" value="Unassembled WGS sequence"/>
</dbReference>
<feature type="transmembrane region" description="Helical" evidence="1">
    <location>
        <begin position="185"/>
        <end position="207"/>
    </location>
</feature>
<feature type="transmembrane region" description="Helical" evidence="1">
    <location>
        <begin position="317"/>
        <end position="335"/>
    </location>
</feature>
<feature type="transmembrane region" description="Helical" evidence="1">
    <location>
        <begin position="142"/>
        <end position="173"/>
    </location>
</feature>
<feature type="transmembrane region" description="Helical" evidence="1">
    <location>
        <begin position="92"/>
        <end position="111"/>
    </location>
</feature>
<keyword evidence="1" id="KW-1133">Transmembrane helix</keyword>
<feature type="transmembrane region" description="Helical" evidence="1">
    <location>
        <begin position="290"/>
        <end position="310"/>
    </location>
</feature>
<feature type="transmembrane region" description="Helical" evidence="1">
    <location>
        <begin position="66"/>
        <end position="86"/>
    </location>
</feature>
<keyword evidence="1" id="KW-0812">Transmembrane</keyword>
<name>A0A2S8F7Z1_9BACT</name>
<keyword evidence="1" id="KW-0472">Membrane</keyword>
<evidence type="ECO:0000313" key="3">
    <source>
        <dbReference type="Proteomes" id="UP000239388"/>
    </source>
</evidence>
<proteinExistence type="predicted"/>
<organism evidence="2 3">
    <name type="scientific">Blastopirellula marina</name>
    <dbReference type="NCBI Taxonomy" id="124"/>
    <lineage>
        <taxon>Bacteria</taxon>
        <taxon>Pseudomonadati</taxon>
        <taxon>Planctomycetota</taxon>
        <taxon>Planctomycetia</taxon>
        <taxon>Pirellulales</taxon>
        <taxon>Pirellulaceae</taxon>
        <taxon>Blastopirellula</taxon>
    </lineage>
</organism>
<comment type="caution">
    <text evidence="2">The sequence shown here is derived from an EMBL/GenBank/DDBJ whole genome shotgun (WGS) entry which is preliminary data.</text>
</comment>
<evidence type="ECO:0000313" key="2">
    <source>
        <dbReference type="EMBL" id="PQO28265.1"/>
    </source>
</evidence>
<accession>A0A2S8F7Z1</accession>
<feature type="transmembrane region" description="Helical" evidence="1">
    <location>
        <begin position="118"/>
        <end position="136"/>
    </location>
</feature>
<dbReference type="EMBL" id="PUIB01000025">
    <property type="protein sequence ID" value="PQO28265.1"/>
    <property type="molecule type" value="Genomic_DNA"/>
</dbReference>
<reference evidence="2 3" key="1">
    <citation type="submission" date="2018-02" db="EMBL/GenBank/DDBJ databases">
        <title>Comparative genomes isolates from brazilian mangrove.</title>
        <authorList>
            <person name="Araujo J.E."/>
            <person name="Taketani R.G."/>
            <person name="Silva M.C.P."/>
            <person name="Loureco M.V."/>
            <person name="Andreote F.D."/>
        </authorList>
    </citation>
    <scope>NUCLEOTIDE SEQUENCE [LARGE SCALE GENOMIC DNA]</scope>
    <source>
        <strain evidence="2 3">NAP PRIS-MGV</strain>
    </source>
</reference>
<protein>
    <submittedName>
        <fullName evidence="2">Uncharacterized protein</fullName>
    </submittedName>
</protein>
<dbReference type="AlphaFoldDB" id="A0A2S8F7Z1"/>
<feature type="transmembrane region" description="Helical" evidence="1">
    <location>
        <begin position="260"/>
        <end position="284"/>
    </location>
</feature>
<feature type="transmembrane region" description="Helical" evidence="1">
    <location>
        <begin position="227"/>
        <end position="248"/>
    </location>
</feature>
<evidence type="ECO:0000256" key="1">
    <source>
        <dbReference type="SAM" id="Phobius"/>
    </source>
</evidence>
<gene>
    <name evidence="2" type="ORF">C5Y98_25550</name>
</gene>